<name>A0A0A2L9S7_PENIT</name>
<reference evidence="8 9" key="1">
    <citation type="journal article" date="2015" name="Mol. Plant Microbe Interact.">
        <title>Genome, transcriptome, and functional analyses of Penicillium expansum provide new insights into secondary metabolism and pathogenicity.</title>
        <authorList>
            <person name="Ballester A.R."/>
            <person name="Marcet-Houben M."/>
            <person name="Levin E."/>
            <person name="Sela N."/>
            <person name="Selma-Lazaro C."/>
            <person name="Carmona L."/>
            <person name="Wisniewski M."/>
            <person name="Droby S."/>
            <person name="Gonzalez-Candelas L."/>
            <person name="Gabaldon T."/>
        </authorList>
    </citation>
    <scope>NUCLEOTIDE SEQUENCE [LARGE SCALE GENOMIC DNA]</scope>
    <source>
        <strain evidence="8 9">PHI-1</strain>
    </source>
</reference>
<evidence type="ECO:0000256" key="3">
    <source>
        <dbReference type="PROSITE-ProRule" id="PRU00221"/>
    </source>
</evidence>
<dbReference type="SUPFAM" id="SSF50998">
    <property type="entry name" value="Quinoprotein alcohol dehydrogenase-like"/>
    <property type="match status" value="1"/>
</dbReference>
<accession>A0A0A2L9S7</accession>
<evidence type="ECO:0000313" key="9">
    <source>
        <dbReference type="Proteomes" id="UP000030104"/>
    </source>
</evidence>
<feature type="region of interest" description="Disordered" evidence="4">
    <location>
        <begin position="426"/>
        <end position="448"/>
    </location>
</feature>
<evidence type="ECO:0000256" key="4">
    <source>
        <dbReference type="SAM" id="MobiDB-lite"/>
    </source>
</evidence>
<feature type="domain" description="Asteroid" evidence="6">
    <location>
        <begin position="1179"/>
        <end position="1448"/>
    </location>
</feature>
<feature type="domain" description="WDR36/Utp21 N-terminal" evidence="7">
    <location>
        <begin position="59"/>
        <end position="364"/>
    </location>
</feature>
<evidence type="ECO:0000313" key="8">
    <source>
        <dbReference type="EMBL" id="KGO76679.1"/>
    </source>
</evidence>
<dbReference type="Gene3D" id="2.130.10.10">
    <property type="entry name" value="YVTN repeat-like/Quinoprotein amine dehydrogenase"/>
    <property type="match status" value="2"/>
</dbReference>
<dbReference type="OrthoDB" id="10250769at2759"/>
<dbReference type="InterPro" id="IPR039436">
    <property type="entry name" value="Asteroid_dom"/>
</dbReference>
<gene>
    <name evidence="8" type="ORF">PITC_090330</name>
</gene>
<comment type="caution">
    <text evidence="8">The sequence shown here is derived from an EMBL/GenBank/DDBJ whole genome shotgun (WGS) entry which is preliminary data.</text>
</comment>
<organism evidence="8 9">
    <name type="scientific">Penicillium italicum</name>
    <name type="common">Blue mold</name>
    <dbReference type="NCBI Taxonomy" id="40296"/>
    <lineage>
        <taxon>Eukaryota</taxon>
        <taxon>Fungi</taxon>
        <taxon>Dikarya</taxon>
        <taxon>Ascomycota</taxon>
        <taxon>Pezizomycotina</taxon>
        <taxon>Eurotiomycetes</taxon>
        <taxon>Eurotiomycetidae</taxon>
        <taxon>Eurotiales</taxon>
        <taxon>Aspergillaceae</taxon>
        <taxon>Penicillium</taxon>
    </lineage>
</organism>
<dbReference type="SMART" id="SM00320">
    <property type="entry name" value="WD40"/>
    <property type="match status" value="8"/>
</dbReference>
<dbReference type="PANTHER" id="PTHR22840:SF12">
    <property type="entry name" value="WD REPEAT-CONTAINING PROTEIN 36"/>
    <property type="match status" value="1"/>
</dbReference>
<dbReference type="Gene3D" id="3.40.50.1010">
    <property type="entry name" value="5'-nuclease"/>
    <property type="match status" value="1"/>
</dbReference>
<evidence type="ECO:0000259" key="5">
    <source>
        <dbReference type="Pfam" id="PF04192"/>
    </source>
</evidence>
<proteinExistence type="predicted"/>
<dbReference type="Pfam" id="PF12813">
    <property type="entry name" value="XPG_I_2"/>
    <property type="match status" value="1"/>
</dbReference>
<dbReference type="OMA" id="CIYAWRA"/>
<feature type="repeat" description="WD" evidence="3">
    <location>
        <begin position="671"/>
        <end position="712"/>
    </location>
</feature>
<dbReference type="PROSITE" id="PS50082">
    <property type="entry name" value="WD_REPEATS_2"/>
    <property type="match status" value="3"/>
</dbReference>
<dbReference type="InterPro" id="IPR015943">
    <property type="entry name" value="WD40/YVTN_repeat-like_dom_sf"/>
</dbReference>
<feature type="repeat" description="WD" evidence="3">
    <location>
        <begin position="586"/>
        <end position="627"/>
    </location>
</feature>
<dbReference type="Pfam" id="PF25171">
    <property type="entry name" value="Beta-prop_WDR36-Utp21_1st"/>
    <property type="match status" value="1"/>
</dbReference>
<dbReference type="InterPro" id="IPR059157">
    <property type="entry name" value="WDR36-Utp21_N"/>
</dbReference>
<evidence type="ECO:0000259" key="6">
    <source>
        <dbReference type="Pfam" id="PF12813"/>
    </source>
</evidence>
<dbReference type="PhylomeDB" id="A0A0A2L9S7"/>
<dbReference type="Pfam" id="PF04192">
    <property type="entry name" value="Utp21"/>
    <property type="match status" value="1"/>
</dbReference>
<protein>
    <submittedName>
        <fullName evidence="8">Small-subunit processome, Utp21</fullName>
    </submittedName>
</protein>
<dbReference type="HOGENOM" id="CLU_002774_2_0_1"/>
<evidence type="ECO:0000256" key="2">
    <source>
        <dbReference type="ARBA" id="ARBA00022737"/>
    </source>
</evidence>
<dbReference type="PROSITE" id="PS50294">
    <property type="entry name" value="WD_REPEATS_REGION"/>
    <property type="match status" value="2"/>
</dbReference>
<feature type="repeat" description="WD" evidence="3">
    <location>
        <begin position="197"/>
        <end position="219"/>
    </location>
</feature>
<evidence type="ECO:0000256" key="1">
    <source>
        <dbReference type="ARBA" id="ARBA00022574"/>
    </source>
</evidence>
<dbReference type="Proteomes" id="UP000030104">
    <property type="component" value="Unassembled WGS sequence"/>
</dbReference>
<dbReference type="PANTHER" id="PTHR22840">
    <property type="entry name" value="WD REPEAT-CONTAINING PROTEIN 36"/>
    <property type="match status" value="1"/>
</dbReference>
<dbReference type="InterPro" id="IPR011047">
    <property type="entry name" value="Quinoprotein_ADH-like_sf"/>
</dbReference>
<sequence length="1597" mass="175021">MPSADNFDLPLAKRQKRVSQVKAGTRGSKIFAPFRTLGLVSPTPVPFTSVRLGKSTFQITTSVGHSLQTYDLRRGLNLIFLSRPQTPEIITATCAWQDKVFAAWGHLRSQSPGGVWVFKRGKRVAVLEGPTDLKGPIERLVVFGSWVVGCWTGGLEVWKTGTYEHYASLRPQSAQDSSGEKIYTGIMCNMPTYLNKIFVGRSDGAVDIWNLRSGKLLHTLPSLSTDAGPVTAIHPTPALSLVAIAYKGGALAIQNVSSGQLVLSLKNASSRGLPVTSITFRGDGLGAGHDGRSSGVMATASSGSGDITLWDLNNGGRIAGILRGAHRVSSGEKPMGANRVEFLDGQPVLVSSGDDNSLKTWIFDETPFSPIPRPLHRRNGHSAAVSALDFLPTSSDGSESGGKWLLSASKDCSLWGLSLRKDSQHTEISQGSLERKAKKAGPSNISNTEDLKAPEVTCIACSLNRDGGMGVTTSGPIWSNPKMTNADASNATGWESVVTGHRGDKFARTWFWGKKKAGRWAFATSDGTEVKSVTVSQCGTFAVIGSAGGSIDMFNMQSGLHRQSFPARPPAGRAAKSNAQASIAAASKHTKAVTGLMIDSLNRTVVSCGLDGKVKFWDLLSGKFIDELDWHPMAAITGLRYNKASELVAFSCDDLSIRVIDLETRKLVREFWGCVGQVNDFIFSNDGRWIVAASMDSVVRVWDMPTGHLIDIFRVSSTCVALAMSSTGEFLATAHAGSIGISLWSNRSLFMPVSTKNLDENVIENVGLPATSGEGGAGLIEAAFVDTTEQDEAEGPVLATEQLQHDMMTLSLVPKSRWQSLIHLDTIRERNRPKEAPKAPEKAPFFLPSLLGSSGPEAANEIPGTEDTDVGSVAKIAEAERLRIAKLQIGGNASAPQSIFTRSLASGHDSGDFSSFIDHLKTLSPAKADLEIRSLDPRVRDGHSELSDFVIALTARLKSKRDFELVNAWMAVFLKIHADTVSLSSTQDEPQYRMLQEALAIWSAEQQREGKRLAELVGYCRGVVGFLRSARHLLPYAESVLLDGRAIDSELPRVQAVVIDGPSLVYHVYRRLLGWMDPSSDVLDYQPTCDEISRGVISFLLQLTRLGVNINKICFDGALPVSKRETRYSRIEKLRHRLDLARRNLSLPATPKCRDVIPTERGQVWCSRGLPQRRKGLPENPFMVSAVFEDLRNRWTKEQIRKEVDDDVSCLVTDSDYPWAEITVMVAGEADVECARVAKLTGCAVLTDDSDLLLHDLGEDGAVLFLDSVQTSSGIWNPADPDIRGLRICPHSLSGRLGIPSVQWFAYELQKDHHLRFAEITQIAKESSKATELSSEYLEFIREYEHETTDNEVIRGAGQSAQPLDPRVSELFWQYELPGIYCLDDQPHVYLGILNEDSSRRCAWEQGRTYRSLGYSFFNNSRPAANRFETVYEFVRRGGRIVAEEITLSEAKTVTSDLDLLRRRLAHAHATFDEGLAPESFWFLYALSDIYRDGSGTTTVPSAKQLESFLTKGYMVQSTKWPDIHLLAQIQAALYSLRILKQLFDIAAPGDDLVQSSSLLADLPPLHIMMSRQKMTQSFAGTCLVRHAVRQLIETYG</sequence>
<dbReference type="Pfam" id="PF25168">
    <property type="entry name" value="Beta-prop_WDR36-Utp21_2nd"/>
    <property type="match status" value="1"/>
</dbReference>
<evidence type="ECO:0000259" key="7">
    <source>
        <dbReference type="Pfam" id="PF25171"/>
    </source>
</evidence>
<dbReference type="InterPro" id="IPR007319">
    <property type="entry name" value="WDR36/Utp21_C"/>
</dbReference>
<keyword evidence="1 3" id="KW-0853">WD repeat</keyword>
<dbReference type="PROSITE" id="PS00678">
    <property type="entry name" value="WD_REPEATS_1"/>
    <property type="match status" value="2"/>
</dbReference>
<dbReference type="GO" id="GO:0034388">
    <property type="term" value="C:Pwp2p-containing subcomplex of 90S preribosome"/>
    <property type="evidence" value="ECO:0007669"/>
    <property type="project" value="TreeGrafter"/>
</dbReference>
<dbReference type="GO" id="GO:0032040">
    <property type="term" value="C:small-subunit processome"/>
    <property type="evidence" value="ECO:0007669"/>
    <property type="project" value="InterPro"/>
</dbReference>
<keyword evidence="9" id="KW-1185">Reference proteome</keyword>
<dbReference type="EMBL" id="JQGA01000239">
    <property type="protein sequence ID" value="KGO76679.1"/>
    <property type="molecule type" value="Genomic_DNA"/>
</dbReference>
<dbReference type="InterPro" id="IPR019775">
    <property type="entry name" value="WD40_repeat_CS"/>
</dbReference>
<dbReference type="SUPFAM" id="SSF88723">
    <property type="entry name" value="PIN domain-like"/>
    <property type="match status" value="1"/>
</dbReference>
<dbReference type="InterPro" id="IPR001680">
    <property type="entry name" value="WD40_rpt"/>
</dbReference>
<dbReference type="InterPro" id="IPR029060">
    <property type="entry name" value="PIN-like_dom_sf"/>
</dbReference>
<dbReference type="STRING" id="40296.A0A0A2L9S7"/>
<keyword evidence="2" id="KW-0677">Repeat</keyword>
<dbReference type="GO" id="GO:0006364">
    <property type="term" value="P:rRNA processing"/>
    <property type="evidence" value="ECO:0007669"/>
    <property type="project" value="InterPro"/>
</dbReference>
<feature type="domain" description="WDR36/Utp21 C-terminal" evidence="5">
    <location>
        <begin position="801"/>
        <end position="1028"/>
    </location>
</feature>